<dbReference type="AlphaFoldDB" id="A0A195BHB9"/>
<accession>A0A195BHB9</accession>
<evidence type="ECO:0000313" key="2">
    <source>
        <dbReference type="Proteomes" id="UP000078540"/>
    </source>
</evidence>
<reference evidence="1 2" key="1">
    <citation type="submission" date="2015-09" db="EMBL/GenBank/DDBJ databases">
        <title>Atta colombica WGS genome.</title>
        <authorList>
            <person name="Nygaard S."/>
            <person name="Hu H."/>
            <person name="Boomsma J."/>
            <person name="Zhang G."/>
        </authorList>
    </citation>
    <scope>NUCLEOTIDE SEQUENCE [LARGE SCALE GENOMIC DNA]</scope>
    <source>
        <strain evidence="1">Treedump-2</strain>
        <tissue evidence="1">Whole body</tissue>
    </source>
</reference>
<keyword evidence="2" id="KW-1185">Reference proteome</keyword>
<protein>
    <submittedName>
        <fullName evidence="1">Uncharacterized protein</fullName>
    </submittedName>
</protein>
<sequence length="74" mass="8261">MFFAIFGDCVTRWDPRVGAKNSPADLPERQNGVVYYPHCQANSGPHLQKRAPAQASPLHRSQPCNLWPSAMVNK</sequence>
<proteinExistence type="predicted"/>
<evidence type="ECO:0000313" key="1">
    <source>
        <dbReference type="EMBL" id="KYM83566.1"/>
    </source>
</evidence>
<gene>
    <name evidence="1" type="ORF">ALC53_05966</name>
</gene>
<dbReference type="EMBL" id="KQ976488">
    <property type="protein sequence ID" value="KYM83566.1"/>
    <property type="molecule type" value="Genomic_DNA"/>
</dbReference>
<dbReference type="Proteomes" id="UP000078540">
    <property type="component" value="Unassembled WGS sequence"/>
</dbReference>
<name>A0A195BHB9_9HYME</name>
<organism evidence="1 2">
    <name type="scientific">Atta colombica</name>
    <dbReference type="NCBI Taxonomy" id="520822"/>
    <lineage>
        <taxon>Eukaryota</taxon>
        <taxon>Metazoa</taxon>
        <taxon>Ecdysozoa</taxon>
        <taxon>Arthropoda</taxon>
        <taxon>Hexapoda</taxon>
        <taxon>Insecta</taxon>
        <taxon>Pterygota</taxon>
        <taxon>Neoptera</taxon>
        <taxon>Endopterygota</taxon>
        <taxon>Hymenoptera</taxon>
        <taxon>Apocrita</taxon>
        <taxon>Aculeata</taxon>
        <taxon>Formicoidea</taxon>
        <taxon>Formicidae</taxon>
        <taxon>Myrmicinae</taxon>
        <taxon>Atta</taxon>
    </lineage>
</organism>